<dbReference type="CDD" id="cd17535">
    <property type="entry name" value="REC_NarL-like"/>
    <property type="match status" value="1"/>
</dbReference>
<dbReference type="KEGG" id="tti:THITH_17195"/>
<feature type="modified residue" description="4-aspartylphosphate" evidence="3">
    <location>
        <position position="58"/>
    </location>
</feature>
<dbReference type="InterPro" id="IPR001789">
    <property type="entry name" value="Sig_transdc_resp-reg_receiver"/>
</dbReference>
<gene>
    <name evidence="6" type="ORF">THITH_17195</name>
</gene>
<dbReference type="SUPFAM" id="SSF52172">
    <property type="entry name" value="CheY-like"/>
    <property type="match status" value="1"/>
</dbReference>
<dbReference type="Pfam" id="PF00072">
    <property type="entry name" value="Response_reg"/>
    <property type="match status" value="1"/>
</dbReference>
<dbReference type="SMART" id="SM00421">
    <property type="entry name" value="HTH_LUXR"/>
    <property type="match status" value="1"/>
</dbReference>
<dbReference type="EMBL" id="CP007029">
    <property type="protein sequence ID" value="AHE99741.1"/>
    <property type="molecule type" value="Genomic_DNA"/>
</dbReference>
<evidence type="ECO:0000259" key="5">
    <source>
        <dbReference type="PROSITE" id="PS50110"/>
    </source>
</evidence>
<evidence type="ECO:0000313" key="7">
    <source>
        <dbReference type="Proteomes" id="UP000005289"/>
    </source>
</evidence>
<dbReference type="InterPro" id="IPR016032">
    <property type="entry name" value="Sig_transdc_resp-reg_C-effctor"/>
</dbReference>
<dbReference type="SMART" id="SM00448">
    <property type="entry name" value="REC"/>
    <property type="match status" value="1"/>
</dbReference>
<protein>
    <submittedName>
        <fullName evidence="6">LuxR family transcriptional regulator</fullName>
    </submittedName>
</protein>
<organism evidence="6 7">
    <name type="scientific">Thioalkalivibrio paradoxus ARh 1</name>
    <dbReference type="NCBI Taxonomy" id="713585"/>
    <lineage>
        <taxon>Bacteria</taxon>
        <taxon>Pseudomonadati</taxon>
        <taxon>Pseudomonadota</taxon>
        <taxon>Gammaproteobacteria</taxon>
        <taxon>Chromatiales</taxon>
        <taxon>Ectothiorhodospiraceae</taxon>
        <taxon>Thioalkalivibrio</taxon>
    </lineage>
</organism>
<dbReference type="InterPro" id="IPR058245">
    <property type="entry name" value="NreC/VraR/RcsB-like_REC"/>
</dbReference>
<name>W0DMS2_9GAMM</name>
<dbReference type="HOGENOM" id="CLU_000445_90_1_6"/>
<dbReference type="Gene3D" id="3.40.50.2300">
    <property type="match status" value="1"/>
</dbReference>
<dbReference type="InterPro" id="IPR011006">
    <property type="entry name" value="CheY-like_superfamily"/>
</dbReference>
<accession>W0DMS2</accession>
<sequence length="220" mass="24054">MPLYPIRVVLVEDQCLVRAGFRQLLESGGEIQVVGEATSAEEALLLLQEIYPAVLILDVSLPGISGVEALGRLRRMRPDLRILMLSMHESDPLPEVALRSGASGYLSKRCAPEELVTAVRQIAAGRQYLSGSIAQRVALERMKSGRSGLNALSPRELEIFTLLGRGHSVKEIALALQLSPKTVHVHRANLLRKLDVRTNADLAQIALRNGLVPMDRPTDS</sequence>
<dbReference type="AlphaFoldDB" id="W0DMS2"/>
<dbReference type="Pfam" id="PF00196">
    <property type="entry name" value="GerE"/>
    <property type="match status" value="1"/>
</dbReference>
<evidence type="ECO:0000256" key="3">
    <source>
        <dbReference type="PROSITE-ProRule" id="PRU00169"/>
    </source>
</evidence>
<dbReference type="Proteomes" id="UP000005289">
    <property type="component" value="Chromosome"/>
</dbReference>
<dbReference type="SUPFAM" id="SSF46894">
    <property type="entry name" value="C-terminal effector domain of the bipartite response regulators"/>
    <property type="match status" value="1"/>
</dbReference>
<dbReference type="GO" id="GO:0000160">
    <property type="term" value="P:phosphorelay signal transduction system"/>
    <property type="evidence" value="ECO:0007669"/>
    <property type="project" value="InterPro"/>
</dbReference>
<dbReference type="PANTHER" id="PTHR43214">
    <property type="entry name" value="TWO-COMPONENT RESPONSE REGULATOR"/>
    <property type="match status" value="1"/>
</dbReference>
<dbReference type="STRING" id="713585.THITH_17195"/>
<feature type="domain" description="Response regulatory" evidence="5">
    <location>
        <begin position="7"/>
        <end position="123"/>
    </location>
</feature>
<dbReference type="PROSITE" id="PS00622">
    <property type="entry name" value="HTH_LUXR_1"/>
    <property type="match status" value="1"/>
</dbReference>
<dbReference type="PANTHER" id="PTHR43214:SF43">
    <property type="entry name" value="TWO-COMPONENT RESPONSE REGULATOR"/>
    <property type="match status" value="1"/>
</dbReference>
<keyword evidence="7" id="KW-1185">Reference proteome</keyword>
<dbReference type="InterPro" id="IPR039420">
    <property type="entry name" value="WalR-like"/>
</dbReference>
<evidence type="ECO:0000259" key="4">
    <source>
        <dbReference type="PROSITE" id="PS50043"/>
    </source>
</evidence>
<dbReference type="PROSITE" id="PS50043">
    <property type="entry name" value="HTH_LUXR_2"/>
    <property type="match status" value="1"/>
</dbReference>
<reference evidence="6 7" key="1">
    <citation type="submission" date="2013-12" db="EMBL/GenBank/DDBJ databases">
        <authorList>
            <consortium name="DOE Joint Genome Institute"/>
            <person name="Muyzer G."/>
            <person name="Huntemann M."/>
            <person name="Han J."/>
            <person name="Chen A."/>
            <person name="Kyrpides N."/>
            <person name="Mavromatis K."/>
            <person name="Markowitz V."/>
            <person name="Palaniappan K."/>
            <person name="Ivanova N."/>
            <person name="Schaumberg A."/>
            <person name="Pati A."/>
            <person name="Liolios K."/>
            <person name="Nordberg H.P."/>
            <person name="Cantor M.N."/>
            <person name="Hua S.X."/>
            <person name="Woyke T."/>
        </authorList>
    </citation>
    <scope>NUCLEOTIDE SEQUENCE [LARGE SCALE GENOMIC DNA]</scope>
    <source>
        <strain evidence="6 7">ARh 1</strain>
    </source>
</reference>
<keyword evidence="2" id="KW-0238">DNA-binding</keyword>
<dbReference type="PRINTS" id="PR00038">
    <property type="entry name" value="HTHLUXR"/>
</dbReference>
<dbReference type="PROSITE" id="PS50110">
    <property type="entry name" value="RESPONSE_REGULATORY"/>
    <property type="match status" value="1"/>
</dbReference>
<keyword evidence="1 3" id="KW-0597">Phosphoprotein</keyword>
<evidence type="ECO:0000256" key="2">
    <source>
        <dbReference type="ARBA" id="ARBA00023125"/>
    </source>
</evidence>
<feature type="domain" description="HTH luxR-type" evidence="4">
    <location>
        <begin position="145"/>
        <end position="210"/>
    </location>
</feature>
<dbReference type="InterPro" id="IPR000792">
    <property type="entry name" value="Tscrpt_reg_LuxR_C"/>
</dbReference>
<dbReference type="CDD" id="cd06170">
    <property type="entry name" value="LuxR_C_like"/>
    <property type="match status" value="1"/>
</dbReference>
<dbReference type="GO" id="GO:0003677">
    <property type="term" value="F:DNA binding"/>
    <property type="evidence" value="ECO:0007669"/>
    <property type="project" value="UniProtKB-KW"/>
</dbReference>
<evidence type="ECO:0000313" key="6">
    <source>
        <dbReference type="EMBL" id="AHE99741.1"/>
    </source>
</evidence>
<dbReference type="GO" id="GO:0006355">
    <property type="term" value="P:regulation of DNA-templated transcription"/>
    <property type="evidence" value="ECO:0007669"/>
    <property type="project" value="InterPro"/>
</dbReference>
<proteinExistence type="predicted"/>
<evidence type="ECO:0000256" key="1">
    <source>
        <dbReference type="ARBA" id="ARBA00022553"/>
    </source>
</evidence>